<evidence type="ECO:0000313" key="3">
    <source>
        <dbReference type="Proteomes" id="UP000831947"/>
    </source>
</evidence>
<sequence length="217" mass="25199">MEVEHVNENMIRVILERNDLQERGVEVLDLLENRKQIESFFYNILEEVDTDHSFVKDQTVTFQVVPNNQGLELLITKVPLDEQNNFDDSSVVQATEALAEQSEDNDSDGEETIEKTSNKFRKTVIFSFIDFENFVDLSKVLRIDGASVITNLYQYRHNYYLELSLDPEELRETSWADLIALMKEYGFLESIAPATIAEFGTLVMKQTALELTRYYFN</sequence>
<dbReference type="EMBL" id="CP093365">
    <property type="protein sequence ID" value="UQS83274.1"/>
    <property type="molecule type" value="Genomic_DNA"/>
</dbReference>
<name>A0ABY4PCI5_9LACO</name>
<accession>A0ABY4PCI5</accession>
<evidence type="ECO:0000256" key="1">
    <source>
        <dbReference type="ARBA" id="ARBA00005397"/>
    </source>
</evidence>
<organism evidence="2 3">
    <name type="scientific">Bombilactobacillus thymidiniphilus</name>
    <dbReference type="NCBI Taxonomy" id="2923363"/>
    <lineage>
        <taxon>Bacteria</taxon>
        <taxon>Bacillati</taxon>
        <taxon>Bacillota</taxon>
        <taxon>Bacilli</taxon>
        <taxon>Lactobacillales</taxon>
        <taxon>Lactobacillaceae</taxon>
        <taxon>Bombilactobacillus</taxon>
    </lineage>
</organism>
<dbReference type="PIRSF" id="PIRSF029008">
    <property type="entry name" value="MecA"/>
    <property type="match status" value="1"/>
</dbReference>
<keyword evidence="3" id="KW-1185">Reference proteome</keyword>
<dbReference type="InterPro" id="IPR038471">
    <property type="entry name" value="MecA_C_sf"/>
</dbReference>
<gene>
    <name evidence="2" type="ORF">MOO47_05720</name>
</gene>
<evidence type="ECO:0000313" key="2">
    <source>
        <dbReference type="EMBL" id="UQS83274.1"/>
    </source>
</evidence>
<dbReference type="Pfam" id="PF05389">
    <property type="entry name" value="MecA"/>
    <property type="match status" value="1"/>
</dbReference>
<proteinExistence type="inferred from homology"/>
<protein>
    <submittedName>
        <fullName evidence="2">Adaptor protein MecA</fullName>
    </submittedName>
</protein>
<dbReference type="InterPro" id="IPR008681">
    <property type="entry name" value="Neg-reg_MecA"/>
</dbReference>
<dbReference type="RefSeq" id="WP_249512500.1">
    <property type="nucleotide sequence ID" value="NZ_CP093365.1"/>
</dbReference>
<reference evidence="2 3" key="1">
    <citation type="journal article" date="2022" name="Int. J. Syst. Evol. Microbiol.">
        <title>Apilactobacillus apisilvae sp. nov., Nicolia spurrieriana gen. nov. sp. nov., Bombilactobacillus folatiphilus sp. nov. and Bombilactobacillus thymidiniphilus sp. nov., four new lactic acid bacterial isolates from stingless bees Tetragonula carbonaria and Austroplebeia australis.</title>
        <authorList>
            <person name="Oliphant S.A."/>
            <person name="Watson-Haigh N.S."/>
            <person name="Sumby K.M."/>
            <person name="Gardner J."/>
            <person name="Groom S."/>
            <person name="Jiranek V."/>
        </authorList>
    </citation>
    <scope>NUCLEOTIDE SEQUENCE [LARGE SCALE GENOMIC DNA]</scope>
    <source>
        <strain evidence="2 3">SG4_A1</strain>
    </source>
</reference>
<dbReference type="PANTHER" id="PTHR39161">
    <property type="entry name" value="ADAPTER PROTEIN MECA"/>
    <property type="match status" value="1"/>
</dbReference>
<dbReference type="Proteomes" id="UP000831947">
    <property type="component" value="Chromosome"/>
</dbReference>
<comment type="similarity">
    <text evidence="1">Belongs to the MecA family.</text>
</comment>
<dbReference type="PANTHER" id="PTHR39161:SF1">
    <property type="entry name" value="ADAPTER PROTEIN MECA 1"/>
    <property type="match status" value="1"/>
</dbReference>
<dbReference type="Gene3D" id="3.30.70.1950">
    <property type="match status" value="1"/>
</dbReference>